<dbReference type="SUPFAM" id="SSF102114">
    <property type="entry name" value="Radical SAM enzymes"/>
    <property type="match status" value="1"/>
</dbReference>
<dbReference type="SFLD" id="SFLDS00029">
    <property type="entry name" value="Radical_SAM"/>
    <property type="match status" value="1"/>
</dbReference>
<dbReference type="PANTHER" id="PTHR43324">
    <property type="match status" value="1"/>
</dbReference>
<evidence type="ECO:0000259" key="1">
    <source>
        <dbReference type="PROSITE" id="PS51918"/>
    </source>
</evidence>
<dbReference type="Pfam" id="PF04055">
    <property type="entry name" value="Radical_SAM"/>
    <property type="match status" value="1"/>
</dbReference>
<dbReference type="AlphaFoldDB" id="L0KAC9"/>
<dbReference type="HOGENOM" id="CLU_533842_0_0_9"/>
<accession>L0KAC9</accession>
<sequence>MVAKVTILDGYLDEPSCLGVPPYIAPHVRYTYGALKEAGLKQEEINYLTVDQFRDKKDKTLQLKDSKLVIVIAGTTVPGKYLGGKPISIAEIEDLAQQLSTPEVIVSGPIINCDLELDYIDHLAYEIPGLLAYEKLTNSKPLDKYKPAQIIDNWAKLGAEVTTLHPNYPELVCEIETFRGCPRSNNCSFCSEGFKELTYHRSVDGVIKEIEALYKQGNRYFRLGAQTDLLLFQAKKKDNRLLPNPEAIKKLYSGIRKVAPDLKVLHMDNINPATIVDYPKQAEKILKTIANYNTAGDIAAFGLESADPKVLKANKIGTTADKTFKAIKMVNQITGFRERGVPKLLPGINLLHGLKGERAETMELNFKFLKRVLDAGLLLRRINIRQVNPIGKYQTAHYNKYQFKEYKKQVNHKINQPMLKKVFPSGTLLEEVIIEEIRGKISFGRQLGTYPILVGIPGQYQLGEKLDIKVIDHGFRSITGIPYPFNINQASIDQLEALPGIGKNRSTKLFMAGEIKSLDHLGQILDGYDVSQLEEIVTFS</sequence>
<organism evidence="2 3">
    <name type="scientific">Halobacteroides halobius (strain ATCC 35273 / DSM 5150 / MD-1)</name>
    <dbReference type="NCBI Taxonomy" id="748449"/>
    <lineage>
        <taxon>Bacteria</taxon>
        <taxon>Bacillati</taxon>
        <taxon>Bacillota</taxon>
        <taxon>Clostridia</taxon>
        <taxon>Halanaerobiales</taxon>
        <taxon>Halobacteroidaceae</taxon>
        <taxon>Halobacteroides</taxon>
    </lineage>
</organism>
<evidence type="ECO:0000313" key="3">
    <source>
        <dbReference type="Proteomes" id="UP000010880"/>
    </source>
</evidence>
<dbReference type="InterPro" id="IPR007197">
    <property type="entry name" value="rSAM"/>
</dbReference>
<dbReference type="STRING" id="748449.Halha_1354"/>
<dbReference type="InterPro" id="IPR023404">
    <property type="entry name" value="rSAM_horseshoe"/>
</dbReference>
<dbReference type="OrthoDB" id="3493141at2"/>
<dbReference type="EMBL" id="CP003359">
    <property type="protein sequence ID" value="AGB41299.1"/>
    <property type="molecule type" value="Genomic_DNA"/>
</dbReference>
<keyword evidence="3" id="KW-1185">Reference proteome</keyword>
<dbReference type="SFLD" id="SFLDG01082">
    <property type="entry name" value="B12-binding_domain_containing"/>
    <property type="match status" value="1"/>
</dbReference>
<dbReference type="GO" id="GO:0051536">
    <property type="term" value="F:iron-sulfur cluster binding"/>
    <property type="evidence" value="ECO:0007669"/>
    <property type="project" value="InterPro"/>
</dbReference>
<protein>
    <submittedName>
        <fullName evidence="2">Putative Fe-S oxidoreductase</fullName>
    </submittedName>
</protein>
<dbReference type="GO" id="GO:0003824">
    <property type="term" value="F:catalytic activity"/>
    <property type="evidence" value="ECO:0007669"/>
    <property type="project" value="InterPro"/>
</dbReference>
<dbReference type="RefSeq" id="WP_015327021.1">
    <property type="nucleotide sequence ID" value="NC_019978.1"/>
</dbReference>
<dbReference type="KEGG" id="hhl:Halha_1354"/>
<dbReference type="InterPro" id="IPR058240">
    <property type="entry name" value="rSAM_sf"/>
</dbReference>
<name>L0KAC9_HALHC</name>
<dbReference type="SUPFAM" id="SSF81585">
    <property type="entry name" value="PsbU/PolX domain-like"/>
    <property type="match status" value="1"/>
</dbReference>
<dbReference type="InterPro" id="IPR006638">
    <property type="entry name" value="Elp3/MiaA/NifB-like_rSAM"/>
</dbReference>
<gene>
    <name evidence="2" type="ordered locus">Halha_1354</name>
</gene>
<proteinExistence type="predicted"/>
<dbReference type="SMART" id="SM00729">
    <property type="entry name" value="Elp3"/>
    <property type="match status" value="1"/>
</dbReference>
<dbReference type="Gene3D" id="3.80.30.20">
    <property type="entry name" value="tm_1862 like domain"/>
    <property type="match status" value="1"/>
</dbReference>
<dbReference type="PROSITE" id="PS51918">
    <property type="entry name" value="RADICAL_SAM"/>
    <property type="match status" value="1"/>
</dbReference>
<dbReference type="Gene3D" id="1.10.150.320">
    <property type="entry name" value="Photosystem II 12 kDa extrinsic protein"/>
    <property type="match status" value="1"/>
</dbReference>
<dbReference type="eggNOG" id="COG1031">
    <property type="taxonomic scope" value="Bacteria"/>
</dbReference>
<feature type="domain" description="Radical SAM core" evidence="1">
    <location>
        <begin position="167"/>
        <end position="417"/>
    </location>
</feature>
<dbReference type="Proteomes" id="UP000010880">
    <property type="component" value="Chromosome"/>
</dbReference>
<reference evidence="3" key="1">
    <citation type="submission" date="2012-02" db="EMBL/GenBank/DDBJ databases">
        <title>The complete genome of Halobacteroides halobius DSM 5150.</title>
        <authorList>
            <person name="Lucas S."/>
            <person name="Copeland A."/>
            <person name="Lapidus A."/>
            <person name="Glavina del Rio T."/>
            <person name="Dalin E."/>
            <person name="Tice H."/>
            <person name="Bruce D."/>
            <person name="Goodwin L."/>
            <person name="Pitluck S."/>
            <person name="Peters L."/>
            <person name="Mikhailova N."/>
            <person name="Gu W."/>
            <person name="Kyrpides N."/>
            <person name="Mavromatis K."/>
            <person name="Ivanova N."/>
            <person name="Brettin T."/>
            <person name="Detter J.C."/>
            <person name="Han C."/>
            <person name="Larimer F."/>
            <person name="Land M."/>
            <person name="Hauser L."/>
            <person name="Markowitz V."/>
            <person name="Cheng J.-F."/>
            <person name="Hugenholtz P."/>
            <person name="Woyke T."/>
            <person name="Wu D."/>
            <person name="Tindall B."/>
            <person name="Pomrenke H."/>
            <person name="Brambilla E."/>
            <person name="Klenk H.-P."/>
            <person name="Eisen J.A."/>
        </authorList>
    </citation>
    <scope>NUCLEOTIDE SEQUENCE [LARGE SCALE GENOMIC DNA]</scope>
    <source>
        <strain evidence="3">ATCC 35273 / DSM 5150 / MD-1</strain>
    </source>
</reference>
<dbReference type="PANTHER" id="PTHR43324:SF1">
    <property type="entry name" value="RADICAL SAM CORE DOMAIN-CONTAINING PROTEIN"/>
    <property type="match status" value="1"/>
</dbReference>
<evidence type="ECO:0000313" key="2">
    <source>
        <dbReference type="EMBL" id="AGB41299.1"/>
    </source>
</evidence>
<dbReference type="PATRIC" id="fig|748449.3.peg.1310"/>